<dbReference type="PANTHER" id="PTHR15746">
    <property type="entry name" value="RAB11-RELATED"/>
    <property type="match status" value="1"/>
</dbReference>
<reference evidence="5" key="1">
    <citation type="submission" date="2021-04" db="EMBL/GenBank/DDBJ databases">
        <authorList>
            <consortium name="Molecular Ecology Group"/>
        </authorList>
    </citation>
    <scope>NUCLEOTIDE SEQUENCE</scope>
</reference>
<evidence type="ECO:0000313" key="6">
    <source>
        <dbReference type="Proteomes" id="UP000678393"/>
    </source>
</evidence>
<dbReference type="OrthoDB" id="8956628at2759"/>
<dbReference type="InterPro" id="IPR019018">
    <property type="entry name" value="Rab-bd_FIP-RBD"/>
</dbReference>
<dbReference type="GO" id="GO:0031267">
    <property type="term" value="F:small GTPase binding"/>
    <property type="evidence" value="ECO:0007669"/>
    <property type="project" value="InterPro"/>
</dbReference>
<dbReference type="AlphaFoldDB" id="A0A8S3ZC16"/>
<dbReference type="PROSITE" id="PS51511">
    <property type="entry name" value="FIP_RBD"/>
    <property type="match status" value="1"/>
</dbReference>
<evidence type="ECO:0000259" key="4">
    <source>
        <dbReference type="PROSITE" id="PS51511"/>
    </source>
</evidence>
<keyword evidence="2" id="KW-0597">Phosphoprotein</keyword>
<feature type="region of interest" description="Disordered" evidence="3">
    <location>
        <begin position="1"/>
        <end position="29"/>
    </location>
</feature>
<dbReference type="Pfam" id="PF09457">
    <property type="entry name" value="RBD-FIP"/>
    <property type="match status" value="1"/>
</dbReference>
<feature type="domain" description="FIP-RBD" evidence="4">
    <location>
        <begin position="104"/>
        <end position="166"/>
    </location>
</feature>
<feature type="region of interest" description="Disordered" evidence="3">
    <location>
        <begin position="66"/>
        <end position="106"/>
    </location>
</feature>
<evidence type="ECO:0000256" key="3">
    <source>
        <dbReference type="SAM" id="MobiDB-lite"/>
    </source>
</evidence>
<dbReference type="GO" id="GO:0045055">
    <property type="term" value="P:regulated exocytosis"/>
    <property type="evidence" value="ECO:0007669"/>
    <property type="project" value="TreeGrafter"/>
</dbReference>
<dbReference type="SUPFAM" id="SSF144270">
    <property type="entry name" value="Eferin C-derminal domain-like"/>
    <property type="match status" value="1"/>
</dbReference>
<dbReference type="PANTHER" id="PTHR15746:SF23">
    <property type="entry name" value="RAB11 INTERACTING PROTEIN, ISOFORM A"/>
    <property type="match status" value="1"/>
</dbReference>
<dbReference type="EMBL" id="CAJHNH020001791">
    <property type="protein sequence ID" value="CAG5124512.1"/>
    <property type="molecule type" value="Genomic_DNA"/>
</dbReference>
<evidence type="ECO:0000256" key="2">
    <source>
        <dbReference type="ARBA" id="ARBA00022553"/>
    </source>
</evidence>
<dbReference type="InterPro" id="IPR037789">
    <property type="entry name" value="FIP_classI"/>
</dbReference>
<organism evidence="5 6">
    <name type="scientific">Candidula unifasciata</name>
    <dbReference type="NCBI Taxonomy" id="100452"/>
    <lineage>
        <taxon>Eukaryota</taxon>
        <taxon>Metazoa</taxon>
        <taxon>Spiralia</taxon>
        <taxon>Lophotrochozoa</taxon>
        <taxon>Mollusca</taxon>
        <taxon>Gastropoda</taxon>
        <taxon>Heterobranchia</taxon>
        <taxon>Euthyneura</taxon>
        <taxon>Panpulmonata</taxon>
        <taxon>Eupulmonata</taxon>
        <taxon>Stylommatophora</taxon>
        <taxon>Helicina</taxon>
        <taxon>Helicoidea</taxon>
        <taxon>Geomitridae</taxon>
        <taxon>Candidula</taxon>
    </lineage>
</organism>
<name>A0A8S3ZC16_9EUPU</name>
<protein>
    <recommendedName>
        <fullName evidence="4">FIP-RBD domain-containing protein</fullName>
    </recommendedName>
</protein>
<evidence type="ECO:0000256" key="1">
    <source>
        <dbReference type="ARBA" id="ARBA00022448"/>
    </source>
</evidence>
<evidence type="ECO:0000313" key="5">
    <source>
        <dbReference type="EMBL" id="CAG5124512.1"/>
    </source>
</evidence>
<sequence length="172" mass="19799">MRGQSGIFDSHLDPGKSDTPLSSTPRDRGLLYHLDREISMSGTVRPKKAVSPPSIFYSKENKQGELVVRKRSRGQRDRDRNRLLQIKQSPTGLYDDSVSEPSDASSVPDDMLSVFKNMTKEELLRVVITSKAQMIRKDQYIRDLENYIDDLLVRVMEITPRLLTRPQPIHRF</sequence>
<accession>A0A8S3ZC16</accession>
<proteinExistence type="predicted"/>
<dbReference type="Gene3D" id="1.20.5.2440">
    <property type="match status" value="1"/>
</dbReference>
<keyword evidence="1" id="KW-0813">Transport</keyword>
<gene>
    <name evidence="5" type="ORF">CUNI_LOCUS10070</name>
</gene>
<dbReference type="Proteomes" id="UP000678393">
    <property type="component" value="Unassembled WGS sequence"/>
</dbReference>
<keyword evidence="6" id="KW-1185">Reference proteome</keyword>
<comment type="caution">
    <text evidence="5">The sequence shown here is derived from an EMBL/GenBank/DDBJ whole genome shotgun (WGS) entry which is preliminary data.</text>
</comment>
<dbReference type="InterPro" id="IPR037245">
    <property type="entry name" value="FIP-RBD_C_sf"/>
</dbReference>